<proteinExistence type="predicted"/>
<dbReference type="AlphaFoldDB" id="A0A9D4LW15"/>
<comment type="caution">
    <text evidence="1">The sequence shown here is derived from an EMBL/GenBank/DDBJ whole genome shotgun (WGS) entry which is preliminary data.</text>
</comment>
<keyword evidence="2" id="KW-1185">Reference proteome</keyword>
<reference evidence="1" key="2">
    <citation type="submission" date="2020-11" db="EMBL/GenBank/DDBJ databases">
        <authorList>
            <person name="McCartney M.A."/>
            <person name="Auch B."/>
            <person name="Kono T."/>
            <person name="Mallez S."/>
            <person name="Becker A."/>
            <person name="Gohl D.M."/>
            <person name="Silverstein K.A.T."/>
            <person name="Koren S."/>
            <person name="Bechman K.B."/>
            <person name="Herman A."/>
            <person name="Abrahante J.E."/>
            <person name="Garbe J."/>
        </authorList>
    </citation>
    <scope>NUCLEOTIDE SEQUENCE</scope>
    <source>
        <strain evidence="1">Duluth1</strain>
        <tissue evidence="1">Whole animal</tissue>
    </source>
</reference>
<reference evidence="1" key="1">
    <citation type="journal article" date="2019" name="bioRxiv">
        <title>The Genome of the Zebra Mussel, Dreissena polymorpha: A Resource for Invasive Species Research.</title>
        <authorList>
            <person name="McCartney M.A."/>
            <person name="Auch B."/>
            <person name="Kono T."/>
            <person name="Mallez S."/>
            <person name="Zhang Y."/>
            <person name="Obille A."/>
            <person name="Becker A."/>
            <person name="Abrahante J.E."/>
            <person name="Garbe J."/>
            <person name="Badalamenti J.P."/>
            <person name="Herman A."/>
            <person name="Mangelson H."/>
            <person name="Liachko I."/>
            <person name="Sullivan S."/>
            <person name="Sone E.D."/>
            <person name="Koren S."/>
            <person name="Silverstein K.A.T."/>
            <person name="Beckman K.B."/>
            <person name="Gohl D.M."/>
        </authorList>
    </citation>
    <scope>NUCLEOTIDE SEQUENCE</scope>
    <source>
        <strain evidence="1">Duluth1</strain>
        <tissue evidence="1">Whole animal</tissue>
    </source>
</reference>
<accession>A0A9D4LW15</accession>
<evidence type="ECO:0000313" key="1">
    <source>
        <dbReference type="EMBL" id="KAH3864792.1"/>
    </source>
</evidence>
<dbReference type="Proteomes" id="UP000828390">
    <property type="component" value="Unassembled WGS sequence"/>
</dbReference>
<dbReference type="EMBL" id="JAIWYP010000002">
    <property type="protein sequence ID" value="KAH3864792.1"/>
    <property type="molecule type" value="Genomic_DNA"/>
</dbReference>
<gene>
    <name evidence="1" type="ORF">DPMN_027818</name>
</gene>
<organism evidence="1 2">
    <name type="scientific">Dreissena polymorpha</name>
    <name type="common">Zebra mussel</name>
    <name type="synonym">Mytilus polymorpha</name>
    <dbReference type="NCBI Taxonomy" id="45954"/>
    <lineage>
        <taxon>Eukaryota</taxon>
        <taxon>Metazoa</taxon>
        <taxon>Spiralia</taxon>
        <taxon>Lophotrochozoa</taxon>
        <taxon>Mollusca</taxon>
        <taxon>Bivalvia</taxon>
        <taxon>Autobranchia</taxon>
        <taxon>Heteroconchia</taxon>
        <taxon>Euheterodonta</taxon>
        <taxon>Imparidentia</taxon>
        <taxon>Neoheterodontei</taxon>
        <taxon>Myida</taxon>
        <taxon>Dreissenoidea</taxon>
        <taxon>Dreissenidae</taxon>
        <taxon>Dreissena</taxon>
    </lineage>
</organism>
<evidence type="ECO:0000313" key="2">
    <source>
        <dbReference type="Proteomes" id="UP000828390"/>
    </source>
</evidence>
<sequence length="52" mass="5575">MFADTFMNGILRAVHRSSVSEGCSTDKCSGKNGITKPLATDIGGTLLHEMYL</sequence>
<protein>
    <submittedName>
        <fullName evidence="1">Uncharacterized protein</fullName>
    </submittedName>
</protein>
<name>A0A9D4LW15_DREPO</name>